<dbReference type="RefSeq" id="WP_209702041.1">
    <property type="nucleotide sequence ID" value="NZ_JAGGLM010000008.1"/>
</dbReference>
<evidence type="ECO:0000256" key="4">
    <source>
        <dbReference type="ARBA" id="ARBA00023136"/>
    </source>
</evidence>
<keyword evidence="2 5" id="KW-0812">Transmembrane</keyword>
<accession>A0ABS4KS78</accession>
<proteinExistence type="predicted"/>
<keyword evidence="3 5" id="KW-1133">Transmembrane helix</keyword>
<feature type="transmembrane region" description="Helical" evidence="5">
    <location>
        <begin position="227"/>
        <end position="245"/>
    </location>
</feature>
<evidence type="ECO:0000256" key="2">
    <source>
        <dbReference type="ARBA" id="ARBA00022692"/>
    </source>
</evidence>
<dbReference type="Gene3D" id="1.20.1740.10">
    <property type="entry name" value="Amino acid/polyamine transporter I"/>
    <property type="match status" value="1"/>
</dbReference>
<dbReference type="EMBL" id="JAGGLM010000008">
    <property type="protein sequence ID" value="MBP2032882.1"/>
    <property type="molecule type" value="Genomic_DNA"/>
</dbReference>
<evidence type="ECO:0000256" key="3">
    <source>
        <dbReference type="ARBA" id="ARBA00022989"/>
    </source>
</evidence>
<sequence>MEKSGLKKNNLSVIETIALSVAIIAPTAAMSLNISLMAKTASFSSPLIFFISMIIVGLVSFSIIKFNHYFSDSGSLYTFTQKSLGRKMGFTAGWSLLLAYIMLAAGCTAELGAFFGKFLDVFGIHIGWLPIALIFSVLIVYIGIKDAKVSTRIMLTMEGISIFMILILSLVIIFKVGKSTGLSAVPFKTNGNNISTLASTSVFAFLSFIGFESASSLGEETKNPKKYIPLAIGSAVFVTGLFYLLSSYAQVIGFGINASGLKALTNSELPLSDLSAKYMSNTYGTLLIFSASLSCFSCALGAVCAGARMLFSMSRDGLLHKSMMKISKHNTPYLGIILTVIISVILQIALFKKGGLDVFGYYATIGSLAIIVSYLFTSIAAIVYFRKKKISNPINLTIQIAAILSLSYILYANVYPIPEFPSNLFPYIVLGWIAVGFVLSYKFTKNNSKANDVIASSTKEEIRENIG</sequence>
<dbReference type="PANTHER" id="PTHR42770">
    <property type="entry name" value="AMINO ACID TRANSPORTER-RELATED"/>
    <property type="match status" value="1"/>
</dbReference>
<feature type="transmembrane region" description="Helical" evidence="5">
    <location>
        <begin position="194"/>
        <end position="215"/>
    </location>
</feature>
<evidence type="ECO:0000313" key="8">
    <source>
        <dbReference type="Proteomes" id="UP001519307"/>
    </source>
</evidence>
<gene>
    <name evidence="7" type="ORF">J2Z42_001561</name>
</gene>
<comment type="caution">
    <text evidence="7">The sequence shown here is derived from an EMBL/GenBank/DDBJ whole genome shotgun (WGS) entry which is preliminary data.</text>
</comment>
<keyword evidence="4 5" id="KW-0472">Membrane</keyword>
<feature type="transmembrane region" description="Helical" evidence="5">
    <location>
        <begin position="12"/>
        <end position="35"/>
    </location>
</feature>
<name>A0ABS4KS78_9CLOT</name>
<dbReference type="PIRSF" id="PIRSF006060">
    <property type="entry name" value="AA_transporter"/>
    <property type="match status" value="1"/>
</dbReference>
<dbReference type="Pfam" id="PF00324">
    <property type="entry name" value="AA_permease"/>
    <property type="match status" value="1"/>
</dbReference>
<feature type="transmembrane region" description="Helical" evidence="5">
    <location>
        <begin position="91"/>
        <end position="115"/>
    </location>
</feature>
<feature type="transmembrane region" description="Helical" evidence="5">
    <location>
        <begin position="286"/>
        <end position="311"/>
    </location>
</feature>
<feature type="domain" description="Amino acid permease/ SLC12A" evidence="6">
    <location>
        <begin position="28"/>
        <end position="393"/>
    </location>
</feature>
<evidence type="ECO:0000256" key="1">
    <source>
        <dbReference type="ARBA" id="ARBA00004141"/>
    </source>
</evidence>
<feature type="transmembrane region" description="Helical" evidence="5">
    <location>
        <begin position="396"/>
        <end position="418"/>
    </location>
</feature>
<dbReference type="InterPro" id="IPR050367">
    <property type="entry name" value="APC_superfamily"/>
</dbReference>
<organism evidence="7 8">
    <name type="scientific">Clostridium algifaecis</name>
    <dbReference type="NCBI Taxonomy" id="1472040"/>
    <lineage>
        <taxon>Bacteria</taxon>
        <taxon>Bacillati</taxon>
        <taxon>Bacillota</taxon>
        <taxon>Clostridia</taxon>
        <taxon>Eubacteriales</taxon>
        <taxon>Clostridiaceae</taxon>
        <taxon>Clostridium</taxon>
    </lineage>
</organism>
<feature type="transmembrane region" description="Helical" evidence="5">
    <location>
        <begin position="47"/>
        <end position="70"/>
    </location>
</feature>
<evidence type="ECO:0000259" key="6">
    <source>
        <dbReference type="Pfam" id="PF00324"/>
    </source>
</evidence>
<feature type="transmembrane region" description="Helical" evidence="5">
    <location>
        <begin position="362"/>
        <end position="384"/>
    </location>
</feature>
<dbReference type="PANTHER" id="PTHR42770:SF11">
    <property type="entry name" value="INNER MEMBRANE TRANSPORT PROTEIN YBAT"/>
    <property type="match status" value="1"/>
</dbReference>
<feature type="transmembrane region" description="Helical" evidence="5">
    <location>
        <begin position="155"/>
        <end position="174"/>
    </location>
</feature>
<protein>
    <submittedName>
        <fullName evidence="7">Amino acid transporter</fullName>
    </submittedName>
</protein>
<feature type="transmembrane region" description="Helical" evidence="5">
    <location>
        <begin position="424"/>
        <end position="441"/>
    </location>
</feature>
<reference evidence="7 8" key="1">
    <citation type="submission" date="2021-03" db="EMBL/GenBank/DDBJ databases">
        <title>Genomic Encyclopedia of Type Strains, Phase IV (KMG-IV): sequencing the most valuable type-strain genomes for metagenomic binning, comparative biology and taxonomic classification.</title>
        <authorList>
            <person name="Goeker M."/>
        </authorList>
    </citation>
    <scope>NUCLEOTIDE SEQUENCE [LARGE SCALE GENOMIC DNA]</scope>
    <source>
        <strain evidence="7 8">DSM 28783</strain>
    </source>
</reference>
<evidence type="ECO:0000313" key="7">
    <source>
        <dbReference type="EMBL" id="MBP2032882.1"/>
    </source>
</evidence>
<dbReference type="Proteomes" id="UP001519307">
    <property type="component" value="Unassembled WGS sequence"/>
</dbReference>
<dbReference type="InterPro" id="IPR004841">
    <property type="entry name" value="AA-permease/SLC12A_dom"/>
</dbReference>
<feature type="transmembrane region" description="Helical" evidence="5">
    <location>
        <begin position="332"/>
        <end position="350"/>
    </location>
</feature>
<keyword evidence="8" id="KW-1185">Reference proteome</keyword>
<evidence type="ECO:0000256" key="5">
    <source>
        <dbReference type="SAM" id="Phobius"/>
    </source>
</evidence>
<feature type="transmembrane region" description="Helical" evidence="5">
    <location>
        <begin position="121"/>
        <end position="143"/>
    </location>
</feature>
<comment type="subcellular location">
    <subcellularLocation>
        <location evidence="1">Membrane</location>
        <topology evidence="1">Multi-pass membrane protein</topology>
    </subcellularLocation>
</comment>